<dbReference type="PROSITE" id="PS00337">
    <property type="entry name" value="BETA_LACTAMASE_D"/>
    <property type="match status" value="1"/>
</dbReference>
<gene>
    <name evidence="10" type="ORF">SAMN05660841_04243</name>
</gene>
<evidence type="ECO:0000256" key="3">
    <source>
        <dbReference type="ARBA" id="ARBA00012865"/>
    </source>
</evidence>
<dbReference type="InterPro" id="IPR002137">
    <property type="entry name" value="Beta-lactam_class-D_AS"/>
</dbReference>
<dbReference type="NCBIfam" id="NF012161">
    <property type="entry name" value="bla_class_D_main"/>
    <property type="match status" value="1"/>
</dbReference>
<dbReference type="AlphaFoldDB" id="A0A1T5GP43"/>
<dbReference type="InterPro" id="IPR012338">
    <property type="entry name" value="Beta-lactam/transpept-like"/>
</dbReference>
<keyword evidence="4" id="KW-0732">Signal</keyword>
<evidence type="ECO:0000256" key="1">
    <source>
        <dbReference type="ARBA" id="ARBA00001526"/>
    </source>
</evidence>
<comment type="catalytic activity">
    <reaction evidence="1 8">
        <text>a beta-lactam + H2O = a substituted beta-amino acid</text>
        <dbReference type="Rhea" id="RHEA:20401"/>
        <dbReference type="ChEBI" id="CHEBI:15377"/>
        <dbReference type="ChEBI" id="CHEBI:35627"/>
        <dbReference type="ChEBI" id="CHEBI:140347"/>
        <dbReference type="EC" id="3.5.2.6"/>
    </reaction>
</comment>
<reference evidence="11" key="1">
    <citation type="submission" date="2017-02" db="EMBL/GenBank/DDBJ databases">
        <authorList>
            <person name="Varghese N."/>
            <person name="Submissions S."/>
        </authorList>
    </citation>
    <scope>NUCLEOTIDE SEQUENCE [LARGE SCALE GENOMIC DNA]</scope>
    <source>
        <strain evidence="11">DSM 24091</strain>
    </source>
</reference>
<evidence type="ECO:0000256" key="6">
    <source>
        <dbReference type="ARBA" id="ARBA00023251"/>
    </source>
</evidence>
<evidence type="ECO:0000313" key="11">
    <source>
        <dbReference type="Proteomes" id="UP000190150"/>
    </source>
</evidence>
<feature type="modified residue" description="N6-carboxylysine" evidence="7">
    <location>
        <position position="106"/>
    </location>
</feature>
<dbReference type="EC" id="3.5.2.6" evidence="3 8"/>
<keyword evidence="11" id="KW-1185">Reference proteome</keyword>
<evidence type="ECO:0000313" key="10">
    <source>
        <dbReference type="EMBL" id="SKC10204.1"/>
    </source>
</evidence>
<feature type="domain" description="Penicillin-binding protein transpeptidase" evidence="9">
    <location>
        <begin position="75"/>
        <end position="273"/>
    </location>
</feature>
<accession>A0A1T5GP43</accession>
<evidence type="ECO:0000256" key="2">
    <source>
        <dbReference type="ARBA" id="ARBA00007898"/>
    </source>
</evidence>
<dbReference type="STRING" id="1513896.SAMN05660841_04243"/>
<dbReference type="GO" id="GO:0008800">
    <property type="term" value="F:beta-lactamase activity"/>
    <property type="evidence" value="ECO:0007669"/>
    <property type="project" value="UniProtKB-UniRule"/>
</dbReference>
<dbReference type="Pfam" id="PF00905">
    <property type="entry name" value="Transpeptidase"/>
    <property type="match status" value="1"/>
</dbReference>
<dbReference type="GO" id="GO:0071555">
    <property type="term" value="P:cell wall organization"/>
    <property type="evidence" value="ECO:0007669"/>
    <property type="project" value="TreeGrafter"/>
</dbReference>
<comment type="similarity">
    <text evidence="2 8">Belongs to the class-D beta-lactamase family.</text>
</comment>
<keyword evidence="5 8" id="KW-0378">Hydrolase</keyword>
<dbReference type="Gene3D" id="3.40.710.10">
    <property type="entry name" value="DD-peptidase/beta-lactamase superfamily"/>
    <property type="match status" value="1"/>
</dbReference>
<proteinExistence type="inferred from homology"/>
<evidence type="ECO:0000256" key="5">
    <source>
        <dbReference type="ARBA" id="ARBA00022801"/>
    </source>
</evidence>
<protein>
    <recommendedName>
        <fullName evidence="3 8">Beta-lactamase</fullName>
        <ecNumber evidence="3 8">3.5.2.6</ecNumber>
    </recommendedName>
</protein>
<dbReference type="Proteomes" id="UP000190150">
    <property type="component" value="Unassembled WGS sequence"/>
</dbReference>
<dbReference type="SUPFAM" id="SSF56601">
    <property type="entry name" value="beta-lactamase/transpeptidase-like"/>
    <property type="match status" value="1"/>
</dbReference>
<keyword evidence="6 8" id="KW-0046">Antibiotic resistance</keyword>
<evidence type="ECO:0000256" key="8">
    <source>
        <dbReference type="RuleBase" id="RU361140"/>
    </source>
</evidence>
<feature type="active site" description="Acyl-ester intermediate" evidence="7">
    <location>
        <position position="103"/>
    </location>
</feature>
<dbReference type="PANTHER" id="PTHR30627:SF6">
    <property type="entry name" value="BETA-LACTAMASE YBXI-RELATED"/>
    <property type="match status" value="1"/>
</dbReference>
<evidence type="ECO:0000256" key="7">
    <source>
        <dbReference type="PIRSR" id="PIRSR602137-50"/>
    </source>
</evidence>
<dbReference type="EMBL" id="FUZF01000029">
    <property type="protein sequence ID" value="SKC10204.1"/>
    <property type="molecule type" value="Genomic_DNA"/>
</dbReference>
<dbReference type="GO" id="GO:0046677">
    <property type="term" value="P:response to antibiotic"/>
    <property type="evidence" value="ECO:0007669"/>
    <property type="project" value="UniProtKB-UniRule"/>
</dbReference>
<dbReference type="InterPro" id="IPR050515">
    <property type="entry name" value="Beta-lactam/transpept"/>
</dbReference>
<sequence length="302" mass="35222">MFEVSIFVKKQATVGLFYLSCVSSCFQKHKRMYRLFLLSLLILGISCNSQSGDANYNNDYKASFDSILNSYDLTGSILIYNPQQKDYYSNDFEWANRGFLPASTFKIPNAIIALETSLIKSDTSILRWDGKQRDFDSWERDLTLREAFQASCVPCFQEIARKIGTTQMKTYLNKLHYNNMDVTAENIDSFWLKGNSRISSFEQINFLERFILKKLPILNSTRESMLKIFTIEENNIYKLSGKTGWSYNEKDNNGWFVGFLEKDNKIYYFALNAIPKDPNNMEKFTEGRKQAIYDTFKLMKLL</sequence>
<organism evidence="10 11">
    <name type="scientific">Sphingobacterium nematocida</name>
    <dbReference type="NCBI Taxonomy" id="1513896"/>
    <lineage>
        <taxon>Bacteria</taxon>
        <taxon>Pseudomonadati</taxon>
        <taxon>Bacteroidota</taxon>
        <taxon>Sphingobacteriia</taxon>
        <taxon>Sphingobacteriales</taxon>
        <taxon>Sphingobacteriaceae</taxon>
        <taxon>Sphingobacterium</taxon>
    </lineage>
</organism>
<dbReference type="InterPro" id="IPR001460">
    <property type="entry name" value="PCN-bd_Tpept"/>
</dbReference>
<dbReference type="GO" id="GO:0017001">
    <property type="term" value="P:antibiotic catabolic process"/>
    <property type="evidence" value="ECO:0007669"/>
    <property type="project" value="InterPro"/>
</dbReference>
<evidence type="ECO:0000259" key="9">
    <source>
        <dbReference type="Pfam" id="PF00905"/>
    </source>
</evidence>
<dbReference type="GO" id="GO:0005886">
    <property type="term" value="C:plasma membrane"/>
    <property type="evidence" value="ECO:0007669"/>
    <property type="project" value="TreeGrafter"/>
</dbReference>
<dbReference type="PANTHER" id="PTHR30627">
    <property type="entry name" value="PEPTIDOGLYCAN D,D-TRANSPEPTIDASE"/>
    <property type="match status" value="1"/>
</dbReference>
<evidence type="ECO:0000256" key="4">
    <source>
        <dbReference type="ARBA" id="ARBA00022729"/>
    </source>
</evidence>
<name>A0A1T5GP43_9SPHI</name>
<dbReference type="GO" id="GO:0008658">
    <property type="term" value="F:penicillin binding"/>
    <property type="evidence" value="ECO:0007669"/>
    <property type="project" value="InterPro"/>
</dbReference>